<evidence type="ECO:0000313" key="1">
    <source>
        <dbReference type="EMBL" id="KAK1424533.1"/>
    </source>
</evidence>
<proteinExistence type="predicted"/>
<evidence type="ECO:0000313" key="2">
    <source>
        <dbReference type="Proteomes" id="UP001229421"/>
    </source>
</evidence>
<name>A0AAD8NWU8_TARER</name>
<accession>A0AAD8NWU8</accession>
<dbReference type="EMBL" id="JAUHHV010000005">
    <property type="protein sequence ID" value="KAK1424533.1"/>
    <property type="molecule type" value="Genomic_DNA"/>
</dbReference>
<dbReference type="Proteomes" id="UP001229421">
    <property type="component" value="Unassembled WGS sequence"/>
</dbReference>
<organism evidence="1 2">
    <name type="scientific">Tagetes erecta</name>
    <name type="common">African marigold</name>
    <dbReference type="NCBI Taxonomy" id="13708"/>
    <lineage>
        <taxon>Eukaryota</taxon>
        <taxon>Viridiplantae</taxon>
        <taxon>Streptophyta</taxon>
        <taxon>Embryophyta</taxon>
        <taxon>Tracheophyta</taxon>
        <taxon>Spermatophyta</taxon>
        <taxon>Magnoliopsida</taxon>
        <taxon>eudicotyledons</taxon>
        <taxon>Gunneridae</taxon>
        <taxon>Pentapetalae</taxon>
        <taxon>asterids</taxon>
        <taxon>campanulids</taxon>
        <taxon>Asterales</taxon>
        <taxon>Asteraceae</taxon>
        <taxon>Asteroideae</taxon>
        <taxon>Heliantheae alliance</taxon>
        <taxon>Tageteae</taxon>
        <taxon>Tagetes</taxon>
    </lineage>
</organism>
<sequence length="83" mass="9305">MMFSSLQDSDRKIHKDGGNRQRLWKSSEMVDVVEDGGWTHRHVTNAFVESFLDFSESDDAGSEDVTNPLAGIESRAGTFIENL</sequence>
<reference evidence="1" key="1">
    <citation type="journal article" date="2023" name="bioRxiv">
        <title>Improved chromosome-level genome assembly for marigold (Tagetes erecta).</title>
        <authorList>
            <person name="Jiang F."/>
            <person name="Yuan L."/>
            <person name="Wang S."/>
            <person name="Wang H."/>
            <person name="Xu D."/>
            <person name="Wang A."/>
            <person name="Fan W."/>
        </authorList>
    </citation>
    <scope>NUCLEOTIDE SEQUENCE</scope>
    <source>
        <strain evidence="1">WSJ</strain>
        <tissue evidence="1">Leaf</tissue>
    </source>
</reference>
<gene>
    <name evidence="1" type="ORF">QVD17_19863</name>
</gene>
<dbReference type="AlphaFoldDB" id="A0AAD8NWU8"/>
<comment type="caution">
    <text evidence="1">The sequence shown here is derived from an EMBL/GenBank/DDBJ whole genome shotgun (WGS) entry which is preliminary data.</text>
</comment>
<keyword evidence="2" id="KW-1185">Reference proteome</keyword>
<protein>
    <submittedName>
        <fullName evidence="1">Uncharacterized protein</fullName>
    </submittedName>
</protein>